<feature type="domain" description="NUC153" evidence="6">
    <location>
        <begin position="575"/>
        <end position="602"/>
    </location>
</feature>
<feature type="compositionally biased region" description="Basic and acidic residues" evidence="5">
    <location>
        <begin position="239"/>
        <end position="250"/>
    </location>
</feature>
<sequence>MEVDKRFEKVKNDPRFQRISKKNKKIKIDPRFEKMFSDDRFHTKFSHDKRGKPILEEEKEDLHKFYDVQPDEESNDEEQTEKNDTENISSRFSCKTKTDVKSSLKKLPEEGNIKTPKAFNSSKKLAKPGNSKVSKVKFEDIRGENSLSETNSDSEDNFDDEVDDGLIHGWGDLDEDAKRVDNAETSRFAVCNCDWDKITATDLFVLFNSFKPSGGNIVSVNIYPSDYGIQRMKEEDLKGPQEIKELPNEDKEVEEGSEGSSFHMEKLREYQLNRMKYYYAVVVCDSKETADKIYCECDGMEFEMSATHLDLRFIPDHVTFDDREPKSTATELPNINSYAPAKFINTALQQSTVRLTWDETDTKRIEKTMRKFTKADIDEMDFKEYLASSSDEEDQIKKSDKTETSSDYSGSEEDDERIKKYRLLMKEIESKEEVEEDDGNIEVSWNQEVEEENHASISKETNKIKKITNNNNEPNNISDDKLSNDNKNLGFNDPFFKNKKKTKLKKKSKVNESITEEDLKNKAELELLLMDEEPEEKKHFSLKTILDQEKSSKKKKKKRNAEKQLDDTFEVDVKDPRFNALYTSHLYSIDPSEPQFKKTKGTTKIIAESQKRRGENINVSHETVGANFNKDTKKLDTCLSDLVNSVKTKTKLHQKKKKLK</sequence>
<accession>A0ABM4C2C4</accession>
<dbReference type="Pfam" id="PF25121">
    <property type="entry name" value="RRM_ESF1"/>
    <property type="match status" value="1"/>
</dbReference>
<feature type="compositionally biased region" description="Low complexity" evidence="5">
    <location>
        <begin position="467"/>
        <end position="477"/>
    </location>
</feature>
<protein>
    <submittedName>
        <fullName evidence="9">ESF1 homolog isoform X2</fullName>
    </submittedName>
</protein>
<feature type="compositionally biased region" description="Acidic residues" evidence="5">
    <location>
        <begin position="69"/>
        <end position="79"/>
    </location>
</feature>
<keyword evidence="8" id="KW-1185">Reference proteome</keyword>
<keyword evidence="3" id="KW-0175">Coiled coil</keyword>
<dbReference type="PANTHER" id="PTHR12202:SF0">
    <property type="entry name" value="ESF1 HOMOLOG"/>
    <property type="match status" value="1"/>
</dbReference>
<feature type="region of interest" description="Disordered" evidence="5">
    <location>
        <begin position="430"/>
        <end position="494"/>
    </location>
</feature>
<feature type="compositionally biased region" description="Acidic residues" evidence="5">
    <location>
        <begin position="152"/>
        <end position="163"/>
    </location>
</feature>
<dbReference type="InterPro" id="IPR039754">
    <property type="entry name" value="Esf1"/>
</dbReference>
<proteinExistence type="inferred from homology"/>
<comment type="similarity">
    <text evidence="2">Belongs to the ESF1 family.</text>
</comment>
<reference evidence="9" key="1">
    <citation type="submission" date="2025-08" db="UniProtKB">
        <authorList>
            <consortium name="RefSeq"/>
        </authorList>
    </citation>
    <scope>IDENTIFICATION</scope>
</reference>
<feature type="compositionally biased region" description="Basic and acidic residues" evidence="5">
    <location>
        <begin position="96"/>
        <end position="112"/>
    </location>
</feature>
<organism evidence="8 9">
    <name type="scientific">Hydra vulgaris</name>
    <name type="common">Hydra</name>
    <name type="synonym">Hydra attenuata</name>
    <dbReference type="NCBI Taxonomy" id="6087"/>
    <lineage>
        <taxon>Eukaryota</taxon>
        <taxon>Metazoa</taxon>
        <taxon>Cnidaria</taxon>
        <taxon>Hydrozoa</taxon>
        <taxon>Hydroidolina</taxon>
        <taxon>Anthoathecata</taxon>
        <taxon>Aplanulata</taxon>
        <taxon>Hydridae</taxon>
        <taxon>Hydra</taxon>
    </lineage>
</organism>
<dbReference type="Proteomes" id="UP001652625">
    <property type="component" value="Chromosome 06"/>
</dbReference>
<gene>
    <name evidence="9" type="primary">LOC100215822</name>
</gene>
<evidence type="ECO:0000256" key="5">
    <source>
        <dbReference type="SAM" id="MobiDB-lite"/>
    </source>
</evidence>
<feature type="region of interest" description="Disordered" evidence="5">
    <location>
        <begin position="386"/>
        <end position="415"/>
    </location>
</feature>
<dbReference type="GeneID" id="100215822"/>
<feature type="region of interest" description="Disordered" evidence="5">
    <location>
        <begin position="538"/>
        <end position="565"/>
    </location>
</feature>
<feature type="compositionally biased region" description="Basic and acidic residues" evidence="5">
    <location>
        <begin position="395"/>
        <end position="404"/>
    </location>
</feature>
<evidence type="ECO:0000256" key="2">
    <source>
        <dbReference type="ARBA" id="ARBA00009087"/>
    </source>
</evidence>
<evidence type="ECO:0000259" key="7">
    <source>
        <dbReference type="Pfam" id="PF25121"/>
    </source>
</evidence>
<comment type="subcellular location">
    <subcellularLocation>
        <location evidence="1">Nucleus</location>
        <location evidence="1">Nucleolus</location>
    </subcellularLocation>
</comment>
<dbReference type="RefSeq" id="XP_065655705.1">
    <property type="nucleotide sequence ID" value="XM_065799633.1"/>
</dbReference>
<name>A0ABM4C2C4_HYDVU</name>
<feature type="compositionally biased region" description="Polar residues" evidence="5">
    <location>
        <begin position="86"/>
        <end position="95"/>
    </location>
</feature>
<feature type="domain" description="ESF1 RRM" evidence="7">
    <location>
        <begin position="185"/>
        <end position="330"/>
    </location>
</feature>
<dbReference type="InterPro" id="IPR056750">
    <property type="entry name" value="RRM_ESF1"/>
</dbReference>
<evidence type="ECO:0000313" key="8">
    <source>
        <dbReference type="Proteomes" id="UP001652625"/>
    </source>
</evidence>
<dbReference type="InterPro" id="IPR012580">
    <property type="entry name" value="NUC153"/>
</dbReference>
<feature type="region of interest" description="Disordered" evidence="5">
    <location>
        <begin position="144"/>
        <end position="163"/>
    </location>
</feature>
<evidence type="ECO:0000313" key="9">
    <source>
        <dbReference type="RefSeq" id="XP_065655705.1"/>
    </source>
</evidence>
<evidence type="ECO:0000256" key="3">
    <source>
        <dbReference type="ARBA" id="ARBA00023054"/>
    </source>
</evidence>
<evidence type="ECO:0000256" key="1">
    <source>
        <dbReference type="ARBA" id="ARBA00004604"/>
    </source>
</evidence>
<dbReference type="Pfam" id="PF08159">
    <property type="entry name" value="NUC153"/>
    <property type="match status" value="1"/>
</dbReference>
<feature type="region of interest" description="Disordered" evidence="5">
    <location>
        <begin position="66"/>
        <end position="131"/>
    </location>
</feature>
<evidence type="ECO:0000259" key="6">
    <source>
        <dbReference type="Pfam" id="PF08159"/>
    </source>
</evidence>
<keyword evidence="4" id="KW-0539">Nucleus</keyword>
<dbReference type="PANTHER" id="PTHR12202">
    <property type="entry name" value="ESF1 HOMOLOG"/>
    <property type="match status" value="1"/>
</dbReference>
<evidence type="ECO:0000256" key="4">
    <source>
        <dbReference type="ARBA" id="ARBA00023242"/>
    </source>
</evidence>
<feature type="region of interest" description="Disordered" evidence="5">
    <location>
        <begin position="239"/>
        <end position="260"/>
    </location>
</feature>